<accession>A0A0E1XAQ1</accession>
<dbReference type="Gene3D" id="1.10.10.10">
    <property type="entry name" value="Winged helix-like DNA-binding domain superfamily/Winged helix DNA-binding domain"/>
    <property type="match status" value="1"/>
</dbReference>
<evidence type="ECO:0000256" key="2">
    <source>
        <dbReference type="ARBA" id="ARBA00023125"/>
    </source>
</evidence>
<name>A0A0E1XAQ1_STAAU</name>
<dbReference type="InterPro" id="IPR036388">
    <property type="entry name" value="WH-like_DNA-bd_sf"/>
</dbReference>
<dbReference type="InterPro" id="IPR000524">
    <property type="entry name" value="Tscrpt_reg_HTH_GntR"/>
</dbReference>
<keyword evidence="2" id="KW-0238">DNA-binding</keyword>
<dbReference type="SMART" id="SM00345">
    <property type="entry name" value="HTH_GNTR"/>
    <property type="match status" value="1"/>
</dbReference>
<evidence type="ECO:0000256" key="3">
    <source>
        <dbReference type="ARBA" id="ARBA00023163"/>
    </source>
</evidence>
<dbReference type="Proteomes" id="UP000003455">
    <property type="component" value="Chromosome"/>
</dbReference>
<keyword evidence="1" id="KW-0805">Transcription regulation</keyword>
<dbReference type="InterPro" id="IPR036390">
    <property type="entry name" value="WH_DNA-bd_sf"/>
</dbReference>
<dbReference type="SUPFAM" id="SSF46785">
    <property type="entry name" value="Winged helix' DNA-binding domain"/>
    <property type="match status" value="1"/>
</dbReference>
<dbReference type="HOGENOM" id="CLU_017584_10_4_9"/>
<organism evidence="5">
    <name type="scientific">Staphylococcus aureus subsp. aureus MN8</name>
    <dbReference type="NCBI Taxonomy" id="548470"/>
    <lineage>
        <taxon>Bacteria</taxon>
        <taxon>Bacillati</taxon>
        <taxon>Bacillota</taxon>
        <taxon>Bacilli</taxon>
        <taxon>Bacillales</taxon>
        <taxon>Staphylococcaceae</taxon>
        <taxon>Staphylococcus</taxon>
    </lineage>
</organism>
<dbReference type="CDD" id="cd07377">
    <property type="entry name" value="WHTH_GntR"/>
    <property type="match status" value="1"/>
</dbReference>
<evidence type="ECO:0000259" key="4">
    <source>
        <dbReference type="PROSITE" id="PS50949"/>
    </source>
</evidence>
<protein>
    <submittedName>
        <fullName evidence="5">Transcriptional regulator, GntR family</fullName>
    </submittedName>
</protein>
<dbReference type="GO" id="GO:0003700">
    <property type="term" value="F:DNA-binding transcription factor activity"/>
    <property type="evidence" value="ECO:0007669"/>
    <property type="project" value="InterPro"/>
</dbReference>
<dbReference type="Pfam" id="PF00392">
    <property type="entry name" value="GntR"/>
    <property type="match status" value="1"/>
</dbReference>
<dbReference type="AlphaFoldDB" id="A0A0E1XAQ1"/>
<dbReference type="GO" id="GO:0003677">
    <property type="term" value="F:DNA binding"/>
    <property type="evidence" value="ECO:0007669"/>
    <property type="project" value="UniProtKB-KW"/>
</dbReference>
<sequence>MTVFFIEVDNARLNGRVISFYSTASNTIPSVISEDWLIMKHAYLQNCVYCVYCIYTEGDRGTLMKIILKNNSDFPIYEQIKQQVKQNILKGHVAPGEHLPSMRELAKDLQVSLITTKRAYEDLEKDGFVTTIRGKGTFVKEQDSSILKEKQFFTIENLVKELVNEAQAIEMSLEELQDILTFIYEEESS</sequence>
<dbReference type="PROSITE" id="PS50949">
    <property type="entry name" value="HTH_GNTR"/>
    <property type="match status" value="1"/>
</dbReference>
<comment type="caution">
    <text evidence="5">The sequence shown here is derived from an EMBL/GenBank/DDBJ whole genome shotgun (WGS) entry which is preliminary data.</text>
</comment>
<feature type="domain" description="HTH gntR-type" evidence="4">
    <location>
        <begin position="74"/>
        <end position="142"/>
    </location>
</feature>
<keyword evidence="3" id="KW-0804">Transcription</keyword>
<dbReference type="EMBL" id="ACJA02000002">
    <property type="protein sequence ID" value="EFH95853.1"/>
    <property type="molecule type" value="Genomic_DNA"/>
</dbReference>
<proteinExistence type="predicted"/>
<evidence type="ECO:0000256" key="1">
    <source>
        <dbReference type="ARBA" id="ARBA00023015"/>
    </source>
</evidence>
<evidence type="ECO:0000313" key="5">
    <source>
        <dbReference type="EMBL" id="EFH95853.1"/>
    </source>
</evidence>
<dbReference type="PANTHER" id="PTHR38445">
    <property type="entry name" value="HTH-TYPE TRANSCRIPTIONAL REPRESSOR YTRA"/>
    <property type="match status" value="1"/>
</dbReference>
<dbReference type="NCBIfam" id="NF047563">
    <property type="entry name" value="modulin_PmtR"/>
    <property type="match status" value="1"/>
</dbReference>
<dbReference type="PANTHER" id="PTHR38445:SF7">
    <property type="entry name" value="GNTR-FAMILY TRANSCRIPTIONAL REGULATOR"/>
    <property type="match status" value="1"/>
</dbReference>
<reference evidence="5" key="1">
    <citation type="submission" date="2010-05" db="EMBL/GenBank/DDBJ databases">
        <authorList>
            <person name="Muzny D."/>
            <person name="Qin X."/>
            <person name="Buhay C."/>
            <person name="Dugan-Rocha S."/>
            <person name="Ding Y."/>
            <person name="Chen G."/>
            <person name="Hawes A."/>
            <person name="Holder M."/>
            <person name="Jhangiani S."/>
            <person name="Johnson A."/>
            <person name="Khan Z."/>
            <person name="Li Z."/>
            <person name="Liu W."/>
            <person name="Liu X."/>
            <person name="Perez L."/>
            <person name="Shen H."/>
            <person name="Wang Q."/>
            <person name="Watt J."/>
            <person name="Xi L."/>
            <person name="Xin Y."/>
            <person name="Zhou J."/>
            <person name="Deng J."/>
            <person name="Jiang H."/>
            <person name="Liu Y."/>
            <person name="Qu J."/>
            <person name="Song X.-Z."/>
            <person name="Zhang L."/>
            <person name="Villasana D."/>
            <person name="Johnson A."/>
            <person name="Liu J."/>
            <person name="Liyanage D."/>
            <person name="Lorensuhewa L."/>
            <person name="Robinson T."/>
            <person name="Song A."/>
            <person name="Song B.-B."/>
            <person name="Dinh H."/>
            <person name="Thornton R."/>
            <person name="Coyle M."/>
            <person name="Francisco L."/>
            <person name="Jackson L."/>
            <person name="Javaid M."/>
            <person name="Korchina V."/>
            <person name="Kovar C."/>
            <person name="Mata R."/>
            <person name="Mathew T."/>
            <person name="Ngo R."/>
            <person name="Nguyen L."/>
            <person name="Nguyen N."/>
            <person name="Okwuonu G."/>
            <person name="Ongeri F."/>
            <person name="Pham C."/>
            <person name="Simmons D."/>
            <person name="Wilczek-Boney K."/>
            <person name="Hale W."/>
            <person name="Jakkamsetti A."/>
            <person name="Pham P."/>
            <person name="Ruth R."/>
            <person name="San Lucas F."/>
            <person name="Warren J."/>
            <person name="Zhang J."/>
            <person name="Zhao Z."/>
            <person name="Zhou C."/>
            <person name="Zhu D."/>
            <person name="Lee S."/>
            <person name="Bess C."/>
            <person name="Blankenburg K."/>
            <person name="Forbes L."/>
            <person name="Fu Q."/>
            <person name="Gubbala S."/>
            <person name="Hirani K."/>
            <person name="Jayaseelan J.C."/>
            <person name="Lara F."/>
            <person name="Munidasa M."/>
            <person name="Palculict T."/>
            <person name="Patil S."/>
            <person name="Pu L.-L."/>
            <person name="Saada N."/>
            <person name="Tang L."/>
            <person name="Weissenberger G."/>
            <person name="Zhu Y."/>
            <person name="Hemphill L."/>
            <person name="Shang Y."/>
            <person name="Youmans B."/>
            <person name="Ayvaz T."/>
            <person name="Ross M."/>
            <person name="Santibanez J."/>
            <person name="Aqrawi P."/>
            <person name="Gross S."/>
            <person name="Joshi V."/>
            <person name="Fowler G."/>
            <person name="Nazareth L."/>
            <person name="Reid J."/>
            <person name="Worley K."/>
            <person name="Petrosino J."/>
            <person name="Highlander S."/>
            <person name="Gibbs R."/>
        </authorList>
    </citation>
    <scope>NUCLEOTIDE SEQUENCE [LARGE SCALE GENOMIC DNA]</scope>
    <source>
        <strain evidence="5">MN8</strain>
    </source>
</reference>
<gene>
    <name evidence="5" type="ORF">HMPREF0769_11236</name>
</gene>